<evidence type="ECO:0000313" key="5">
    <source>
        <dbReference type="EMBL" id="AEF05724.1"/>
    </source>
</evidence>
<protein>
    <submittedName>
        <fullName evidence="5">Amino acid ABC transporter/signal transduction system protein</fullName>
    </submittedName>
</protein>
<dbReference type="KEGG" id="alt:ambt_21165"/>
<organism evidence="5 6">
    <name type="scientific">Alteromonas naphthalenivorans</name>
    <dbReference type="NCBI Taxonomy" id="715451"/>
    <lineage>
        <taxon>Bacteria</taxon>
        <taxon>Pseudomonadati</taxon>
        <taxon>Pseudomonadota</taxon>
        <taxon>Gammaproteobacteria</taxon>
        <taxon>Alteromonadales</taxon>
        <taxon>Alteromonadaceae</taxon>
        <taxon>Alteromonas/Salinimonas group</taxon>
        <taxon>Alteromonas</taxon>
    </lineage>
</organism>
<evidence type="ECO:0000313" key="6">
    <source>
        <dbReference type="Proteomes" id="UP000000683"/>
    </source>
</evidence>
<comment type="similarity">
    <text evidence="1">Belongs to the bacterial solute-binding protein 3 family.</text>
</comment>
<evidence type="ECO:0000259" key="4">
    <source>
        <dbReference type="SMART" id="SM00062"/>
    </source>
</evidence>
<feature type="chain" id="PRO_5003330200" evidence="3">
    <location>
        <begin position="20"/>
        <end position="255"/>
    </location>
</feature>
<dbReference type="Proteomes" id="UP000000683">
    <property type="component" value="Chromosome"/>
</dbReference>
<name>F5Z3Z9_ALTNA</name>
<dbReference type="SUPFAM" id="SSF53850">
    <property type="entry name" value="Periplasmic binding protein-like II"/>
    <property type="match status" value="1"/>
</dbReference>
<dbReference type="Pfam" id="PF00497">
    <property type="entry name" value="SBP_bac_3"/>
    <property type="match status" value="1"/>
</dbReference>
<dbReference type="HOGENOM" id="CLU_070548_0_0_6"/>
<dbReference type="eggNOG" id="COG0834">
    <property type="taxonomic scope" value="Bacteria"/>
</dbReference>
<dbReference type="AlphaFoldDB" id="F5Z3Z9"/>
<dbReference type="OrthoDB" id="245568at2"/>
<dbReference type="InterPro" id="IPR001638">
    <property type="entry name" value="Solute-binding_3/MltF_N"/>
</dbReference>
<reference evidence="5 6" key="1">
    <citation type="journal article" date="2011" name="J. Bacteriol.">
        <title>Complete genome sequence of the polycyclic aromatic hydrocarbon-degrading bacterium Alteromonas sp. strain SN2.</title>
        <authorList>
            <person name="Jin H.M."/>
            <person name="Jeong H."/>
            <person name="Moon E.J."/>
            <person name="Math R.K."/>
            <person name="Lee K."/>
            <person name="Kim H.J."/>
            <person name="Jeon C.O."/>
            <person name="Oh T.K."/>
            <person name="Kim J.F."/>
        </authorList>
    </citation>
    <scope>NUCLEOTIDE SEQUENCE [LARGE SCALE GENOMIC DNA]</scope>
    <source>
        <strain evidence="6">JCM 17741 / KACC 18427 / KCTC 11700BP / SN2</strain>
    </source>
</reference>
<dbReference type="PANTHER" id="PTHR35936">
    <property type="entry name" value="MEMBRANE-BOUND LYTIC MUREIN TRANSGLYCOSYLASE F"/>
    <property type="match status" value="1"/>
</dbReference>
<dbReference type="SMART" id="SM00062">
    <property type="entry name" value="PBPb"/>
    <property type="match status" value="1"/>
</dbReference>
<keyword evidence="6" id="KW-1185">Reference proteome</keyword>
<dbReference type="EMBL" id="CP002339">
    <property type="protein sequence ID" value="AEF05724.1"/>
    <property type="molecule type" value="Genomic_DNA"/>
</dbReference>
<evidence type="ECO:0000256" key="2">
    <source>
        <dbReference type="ARBA" id="ARBA00022729"/>
    </source>
</evidence>
<evidence type="ECO:0000256" key="1">
    <source>
        <dbReference type="ARBA" id="ARBA00010333"/>
    </source>
</evidence>
<feature type="signal peptide" evidence="3">
    <location>
        <begin position="1"/>
        <end position="19"/>
    </location>
</feature>
<dbReference type="Gene3D" id="3.40.190.10">
    <property type="entry name" value="Periplasmic binding protein-like II"/>
    <property type="match status" value="2"/>
</dbReference>
<gene>
    <name evidence="5" type="ordered locus">ambt_21165</name>
</gene>
<evidence type="ECO:0000256" key="3">
    <source>
        <dbReference type="SAM" id="SignalP"/>
    </source>
</evidence>
<accession>F5Z3Z9</accession>
<keyword evidence="2 3" id="KW-0732">Signal</keyword>
<sequence length="255" mass="28946">MHYIVVLFIILFSSNAAFAKQIEVVVGWTKPPYVISEQDSGFELELVRAILLEMGHDMAPIYVPFGRTASIMKKGEVDIGLTLNPGHDIDPAILTDAYVYYQNVAVSRTDRNFEIHEIQDLVGHSVIAFQTAISVLGEEFKDTLAHQKNYMELAQQDRQVSLLLLGSVDVAVMDRNIFQYVKHQLPVEKQHDTTIHELFPVSAYSAAISDEKLRNQFNEVLALFIKDGRYQSLLDQFGLFNFIEDQPMQPAKKLN</sequence>
<proteinExistence type="inferred from homology"/>
<feature type="domain" description="Solute-binding protein family 3/N-terminal" evidence="4">
    <location>
        <begin position="23"/>
        <end position="241"/>
    </location>
</feature>